<feature type="transmembrane region" description="Helical" evidence="5">
    <location>
        <begin position="78"/>
        <end position="98"/>
    </location>
</feature>
<keyword evidence="4 5" id="KW-0472">Membrane</keyword>
<evidence type="ECO:0000256" key="3">
    <source>
        <dbReference type="ARBA" id="ARBA00022989"/>
    </source>
</evidence>
<sequence>PPLPGLVRDKYATRYCGPEGLWEMKVKGQFTNETGFTQYRDCYSKEAWEYYVRYLSNKTSEEKELIMDIINTSRTLEIVGYCISLITTIISLIIFCYFRSLKC</sequence>
<dbReference type="GO" id="GO:0005886">
    <property type="term" value="C:plasma membrane"/>
    <property type="evidence" value="ECO:0007669"/>
    <property type="project" value="TreeGrafter"/>
</dbReference>
<reference evidence="6" key="1">
    <citation type="submission" date="2014-12" db="EMBL/GenBank/DDBJ databases">
        <title>Insight into the proteome of Arion vulgaris.</title>
        <authorList>
            <person name="Aradska J."/>
            <person name="Bulat T."/>
            <person name="Smidak R."/>
            <person name="Sarate P."/>
            <person name="Gangsoo J."/>
            <person name="Sialana F."/>
            <person name="Bilban M."/>
            <person name="Lubec G."/>
        </authorList>
    </citation>
    <scope>NUCLEOTIDE SEQUENCE</scope>
    <source>
        <tissue evidence="6">Skin</tissue>
    </source>
</reference>
<keyword evidence="2 5" id="KW-0812">Transmembrane</keyword>
<dbReference type="AlphaFoldDB" id="A0A0B6YDM7"/>
<evidence type="ECO:0000313" key="6">
    <source>
        <dbReference type="EMBL" id="CEK54357.1"/>
    </source>
</evidence>
<protein>
    <recommendedName>
        <fullName evidence="7">G-protein coupled receptors family 2 profile 1 domain-containing protein</fullName>
    </recommendedName>
</protein>
<evidence type="ECO:0000256" key="4">
    <source>
        <dbReference type="ARBA" id="ARBA00023136"/>
    </source>
</evidence>
<gene>
    <name evidence="6" type="primary">ORF22576</name>
</gene>
<accession>A0A0B6YDM7</accession>
<dbReference type="InterPro" id="IPR050332">
    <property type="entry name" value="GPCR_2"/>
</dbReference>
<dbReference type="PANTHER" id="PTHR45620:SF17">
    <property type="entry name" value="PDF RECEPTOR"/>
    <property type="match status" value="1"/>
</dbReference>
<evidence type="ECO:0000256" key="2">
    <source>
        <dbReference type="ARBA" id="ARBA00022692"/>
    </source>
</evidence>
<dbReference type="Pfam" id="PF00002">
    <property type="entry name" value="7tm_2"/>
    <property type="match status" value="1"/>
</dbReference>
<feature type="non-terminal residue" evidence="6">
    <location>
        <position position="1"/>
    </location>
</feature>
<proteinExistence type="predicted"/>
<dbReference type="InterPro" id="IPR000832">
    <property type="entry name" value="GPCR_2_secretin-like"/>
</dbReference>
<name>A0A0B6YDM7_9EUPU</name>
<feature type="non-terminal residue" evidence="6">
    <location>
        <position position="103"/>
    </location>
</feature>
<dbReference type="GO" id="GO:0007188">
    <property type="term" value="P:adenylate cyclase-modulating G protein-coupled receptor signaling pathway"/>
    <property type="evidence" value="ECO:0007669"/>
    <property type="project" value="TreeGrafter"/>
</dbReference>
<evidence type="ECO:0000256" key="5">
    <source>
        <dbReference type="SAM" id="Phobius"/>
    </source>
</evidence>
<keyword evidence="3 5" id="KW-1133">Transmembrane helix</keyword>
<dbReference type="GO" id="GO:0008528">
    <property type="term" value="F:G protein-coupled peptide receptor activity"/>
    <property type="evidence" value="ECO:0007669"/>
    <property type="project" value="TreeGrafter"/>
</dbReference>
<organism evidence="6">
    <name type="scientific">Arion vulgaris</name>
    <dbReference type="NCBI Taxonomy" id="1028688"/>
    <lineage>
        <taxon>Eukaryota</taxon>
        <taxon>Metazoa</taxon>
        <taxon>Spiralia</taxon>
        <taxon>Lophotrochozoa</taxon>
        <taxon>Mollusca</taxon>
        <taxon>Gastropoda</taxon>
        <taxon>Heterobranchia</taxon>
        <taxon>Euthyneura</taxon>
        <taxon>Panpulmonata</taxon>
        <taxon>Eupulmonata</taxon>
        <taxon>Stylommatophora</taxon>
        <taxon>Helicina</taxon>
        <taxon>Arionoidea</taxon>
        <taxon>Arionidae</taxon>
        <taxon>Arion</taxon>
    </lineage>
</organism>
<evidence type="ECO:0008006" key="7">
    <source>
        <dbReference type="Google" id="ProtNLM"/>
    </source>
</evidence>
<comment type="subcellular location">
    <subcellularLocation>
        <location evidence="1">Membrane</location>
        <topology evidence="1">Multi-pass membrane protein</topology>
    </subcellularLocation>
</comment>
<dbReference type="EMBL" id="HACG01007492">
    <property type="protein sequence ID" value="CEK54357.1"/>
    <property type="molecule type" value="Transcribed_RNA"/>
</dbReference>
<dbReference type="PANTHER" id="PTHR45620">
    <property type="entry name" value="PDF RECEPTOR-LIKE PROTEIN-RELATED"/>
    <property type="match status" value="1"/>
</dbReference>
<evidence type="ECO:0000256" key="1">
    <source>
        <dbReference type="ARBA" id="ARBA00004141"/>
    </source>
</evidence>